<dbReference type="EMBL" id="KV417531">
    <property type="protein sequence ID" value="KZP23657.1"/>
    <property type="molecule type" value="Genomic_DNA"/>
</dbReference>
<dbReference type="Proteomes" id="UP000076532">
    <property type="component" value="Unassembled WGS sequence"/>
</dbReference>
<sequence>MDELIRVTPKLKTLDIHNDIHALVAYRESRDYSRFVKALTATCGTGLYPAPELQTLLLDYWKGFRVRLFVDMVESRWRVDSSGGSVKRINSVRLRRVPDAAIFNAVAMERLREFAAEGLTIEVEVVTRDYVSNGEYEHQLIVFEEGLSDL</sequence>
<evidence type="ECO:0000313" key="1">
    <source>
        <dbReference type="EMBL" id="KZP03342.1"/>
    </source>
</evidence>
<protein>
    <submittedName>
        <fullName evidence="1">Uncharacterized protein</fullName>
    </submittedName>
</protein>
<dbReference type="EMBL" id="KV418094">
    <property type="protein sequence ID" value="KZP03342.1"/>
    <property type="molecule type" value="Genomic_DNA"/>
</dbReference>
<evidence type="ECO:0000313" key="2">
    <source>
        <dbReference type="EMBL" id="KZP23657.1"/>
    </source>
</evidence>
<name>A0A167TW08_9AGAM</name>
<proteinExistence type="predicted"/>
<dbReference type="AlphaFoldDB" id="A0A167TW08"/>
<evidence type="ECO:0000313" key="3">
    <source>
        <dbReference type="Proteomes" id="UP000076532"/>
    </source>
</evidence>
<gene>
    <name evidence="2" type="ORF">FIBSPDRAFT_858228</name>
    <name evidence="1" type="ORF">FIBSPDRAFT_879554</name>
</gene>
<accession>A0A167TW08</accession>
<keyword evidence="3" id="KW-1185">Reference proteome</keyword>
<organism evidence="1 3">
    <name type="scientific">Athelia psychrophila</name>
    <dbReference type="NCBI Taxonomy" id="1759441"/>
    <lineage>
        <taxon>Eukaryota</taxon>
        <taxon>Fungi</taxon>
        <taxon>Dikarya</taxon>
        <taxon>Basidiomycota</taxon>
        <taxon>Agaricomycotina</taxon>
        <taxon>Agaricomycetes</taxon>
        <taxon>Agaricomycetidae</taxon>
        <taxon>Atheliales</taxon>
        <taxon>Atheliaceae</taxon>
        <taxon>Athelia</taxon>
    </lineage>
</organism>
<reference evidence="1 3" key="1">
    <citation type="journal article" date="2016" name="Mol. Biol. Evol.">
        <title>Comparative Genomics of Early-Diverging Mushroom-Forming Fungi Provides Insights into the Origins of Lignocellulose Decay Capabilities.</title>
        <authorList>
            <person name="Nagy L.G."/>
            <person name="Riley R."/>
            <person name="Tritt A."/>
            <person name="Adam C."/>
            <person name="Daum C."/>
            <person name="Floudas D."/>
            <person name="Sun H."/>
            <person name="Yadav J.S."/>
            <person name="Pangilinan J."/>
            <person name="Larsson K.H."/>
            <person name="Matsuura K."/>
            <person name="Barry K."/>
            <person name="Labutti K."/>
            <person name="Kuo R."/>
            <person name="Ohm R.A."/>
            <person name="Bhattacharya S.S."/>
            <person name="Shirouzu T."/>
            <person name="Yoshinaga Y."/>
            <person name="Martin F.M."/>
            <person name="Grigoriev I.V."/>
            <person name="Hibbett D.S."/>
        </authorList>
    </citation>
    <scope>NUCLEOTIDE SEQUENCE [LARGE SCALE GENOMIC DNA]</scope>
    <source>
        <strain evidence="1 3">CBS 109695</strain>
    </source>
</reference>